<feature type="domain" description="THIF-type NAD/FAD binding fold" evidence="7">
    <location>
        <begin position="4"/>
        <end position="366"/>
    </location>
</feature>
<keyword evidence="3" id="KW-0833">Ubl conjugation pathway</keyword>
<accession>A0A4V1J5B6</accession>
<evidence type="ECO:0000256" key="1">
    <source>
        <dbReference type="ARBA" id="ARBA00005673"/>
    </source>
</evidence>
<reference evidence="10" key="1">
    <citation type="journal article" date="2018" name="Nat. Microbiol.">
        <title>Leveraging single-cell genomics to expand the fungal tree of life.</title>
        <authorList>
            <person name="Ahrendt S.R."/>
            <person name="Quandt C.A."/>
            <person name="Ciobanu D."/>
            <person name="Clum A."/>
            <person name="Salamov A."/>
            <person name="Andreopoulos B."/>
            <person name="Cheng J.F."/>
            <person name="Woyke T."/>
            <person name="Pelin A."/>
            <person name="Henrissat B."/>
            <person name="Reynolds N.K."/>
            <person name="Benny G.L."/>
            <person name="Smith M.E."/>
            <person name="James T.Y."/>
            <person name="Grigoriev I.V."/>
        </authorList>
    </citation>
    <scope>NUCLEOTIDE SEQUENCE [LARGE SCALE GENOMIC DNA]</scope>
    <source>
        <strain evidence="10">RSA 468</strain>
    </source>
</reference>
<dbReference type="GO" id="GO:0019948">
    <property type="term" value="F:SUMO activating enzyme activity"/>
    <property type="evidence" value="ECO:0007669"/>
    <property type="project" value="TreeGrafter"/>
</dbReference>
<dbReference type="PANTHER" id="PTHR10953:SF5">
    <property type="entry name" value="SUMO-ACTIVATING ENZYME SUBUNIT 2"/>
    <property type="match status" value="1"/>
</dbReference>
<dbReference type="GO" id="GO:0031510">
    <property type="term" value="C:SUMO activating enzyme complex"/>
    <property type="evidence" value="ECO:0007669"/>
    <property type="project" value="TreeGrafter"/>
</dbReference>
<dbReference type="EMBL" id="ML002362">
    <property type="protein sequence ID" value="RKP38489.1"/>
    <property type="molecule type" value="Genomic_DNA"/>
</dbReference>
<dbReference type="Proteomes" id="UP000268162">
    <property type="component" value="Unassembled WGS sequence"/>
</dbReference>
<evidence type="ECO:0000256" key="2">
    <source>
        <dbReference type="ARBA" id="ARBA00022741"/>
    </source>
</evidence>
<dbReference type="SUPFAM" id="SSF69572">
    <property type="entry name" value="Activating enzymes of the ubiquitin-like proteins"/>
    <property type="match status" value="1"/>
</dbReference>
<dbReference type="GO" id="GO:0005737">
    <property type="term" value="C:cytoplasm"/>
    <property type="evidence" value="ECO:0007669"/>
    <property type="project" value="TreeGrafter"/>
</dbReference>
<comment type="similarity">
    <text evidence="1">Belongs to the ubiquitin-activating E1 family.</text>
</comment>
<name>A0A4V1J5B6_9FUNG</name>
<organism evidence="9 10">
    <name type="scientific">Dimargaris cristalligena</name>
    <dbReference type="NCBI Taxonomy" id="215637"/>
    <lineage>
        <taxon>Eukaryota</taxon>
        <taxon>Fungi</taxon>
        <taxon>Fungi incertae sedis</taxon>
        <taxon>Zoopagomycota</taxon>
        <taxon>Kickxellomycotina</taxon>
        <taxon>Dimargaritomycetes</taxon>
        <taxon>Dimargaritales</taxon>
        <taxon>Dimargaritaceae</taxon>
        <taxon>Dimargaris</taxon>
    </lineage>
</organism>
<evidence type="ECO:0000256" key="6">
    <source>
        <dbReference type="SAM" id="MobiDB-lite"/>
    </source>
</evidence>
<dbReference type="Gene3D" id="3.10.290.20">
    <property type="entry name" value="Ubiquitin-like 2 activating enzyme e1b. Chain: B, domain 3"/>
    <property type="match status" value="1"/>
</dbReference>
<evidence type="ECO:0000256" key="4">
    <source>
        <dbReference type="ARBA" id="ARBA00022840"/>
    </source>
</evidence>
<feature type="region of interest" description="Disordered" evidence="6">
    <location>
        <begin position="221"/>
        <end position="248"/>
    </location>
</feature>
<comment type="pathway">
    <text evidence="5">Protein modification.</text>
</comment>
<evidence type="ECO:0000313" key="9">
    <source>
        <dbReference type="EMBL" id="RKP38489.1"/>
    </source>
</evidence>
<evidence type="ECO:0000259" key="7">
    <source>
        <dbReference type="Pfam" id="PF00899"/>
    </source>
</evidence>
<dbReference type="Pfam" id="PF00899">
    <property type="entry name" value="ThiF"/>
    <property type="match status" value="1"/>
</dbReference>
<dbReference type="Gene3D" id="1.10.10.520">
    <property type="entry name" value="Ubiquitin activating enzymes (Uba3). Chain: B, domain 2"/>
    <property type="match status" value="1"/>
</dbReference>
<evidence type="ECO:0000256" key="3">
    <source>
        <dbReference type="ARBA" id="ARBA00022786"/>
    </source>
</evidence>
<sequence length="625" mass="68450">MSAETRVLVVGAGGIGCELLKNLVLSGFLDIHVVDLDTIDLSNLNRQFLFQRCHIGQSKAQVAAAAVRRFNPNARVTPYHDNIMHPKFDARWFARFDLVLNALDNLEARRYVNRLCLVTNRPLLESGTAGYQGQVTDYLFSQLFGFAGDGDEDSTTTMTQTTEGGSDNAEEIRNLQLEATALKRLRLHMLKDTFAREVFQKVFDHDIRRLLSMEDMWATRTKPTPMTFPTGTAPATGDPAAEGRGGGATGLAAQRVWDQAETIRVFSDSIARLARRFAKLTGRLDPTTDDGTLPEAALSETGMSFDKDDPDMLDFVTATANLRSLVFHIAPQSQFDVKAMAGNIIPAIATTNAVIAGLIALQANTLRRCGFGNANHLPPSCQTTYLVQDTTRPRLLYNEKLAAPSPTCATCRRRYAVLEVDPTRATLGDFLKLAQKYATQLLLGDDLIIEEGGRILYDPDFDDNLDRTFADLGLGTNQTVSLTSEDTLPPYIWPVSFWLVATTTTTPTPEDNDQLPPLVLTDPSRLEMSPGVAAAHSALANSPESPPHPTQLAIAAAAKRKADTELVPDQTKIAKAQEKEEEAAAARSRSLSTGDFRTIVLDADRNAEKSRVTPPLTDEFIILDD</sequence>
<evidence type="ECO:0000256" key="5">
    <source>
        <dbReference type="ARBA" id="ARBA00043952"/>
    </source>
</evidence>
<feature type="compositionally biased region" description="Low complexity" evidence="6">
    <location>
        <begin position="223"/>
        <end position="240"/>
    </location>
</feature>
<dbReference type="PANTHER" id="PTHR10953">
    <property type="entry name" value="UBIQUITIN-ACTIVATING ENZYME E1"/>
    <property type="match status" value="1"/>
</dbReference>
<dbReference type="GO" id="GO:0005524">
    <property type="term" value="F:ATP binding"/>
    <property type="evidence" value="ECO:0007669"/>
    <property type="project" value="UniProtKB-KW"/>
</dbReference>
<dbReference type="InterPro" id="IPR000594">
    <property type="entry name" value="ThiF_NAD_FAD-bd"/>
</dbReference>
<feature type="domain" description="Ubiquitin-activating enzyme SCCH" evidence="8">
    <location>
        <begin position="298"/>
        <end position="338"/>
    </location>
</feature>
<dbReference type="AlphaFoldDB" id="A0A4V1J5B6"/>
<dbReference type="GO" id="GO:0016925">
    <property type="term" value="P:protein sumoylation"/>
    <property type="evidence" value="ECO:0007669"/>
    <property type="project" value="TreeGrafter"/>
</dbReference>
<dbReference type="FunFam" id="3.50.50.80:FF:000002">
    <property type="entry name" value="SUMO-activating enzyme subunit 2"/>
    <property type="match status" value="1"/>
</dbReference>
<gene>
    <name evidence="9" type="ORF">BJ085DRAFT_29443</name>
</gene>
<dbReference type="Gene3D" id="3.40.50.720">
    <property type="entry name" value="NAD(P)-binding Rossmann-like Domain"/>
    <property type="match status" value="1"/>
</dbReference>
<protein>
    <recommendedName>
        <fullName evidence="11">Ubiquitin-activating enzyme E1-like</fullName>
    </recommendedName>
</protein>
<dbReference type="InterPro" id="IPR045886">
    <property type="entry name" value="ThiF/MoeB/HesA"/>
</dbReference>
<evidence type="ECO:0008006" key="11">
    <source>
        <dbReference type="Google" id="ProtNLM"/>
    </source>
</evidence>
<keyword evidence="4" id="KW-0067">ATP-binding</keyword>
<dbReference type="PROSITE" id="PS51257">
    <property type="entry name" value="PROKAR_LIPOPROTEIN"/>
    <property type="match status" value="1"/>
</dbReference>
<evidence type="ECO:0000313" key="10">
    <source>
        <dbReference type="Proteomes" id="UP000268162"/>
    </source>
</evidence>
<proteinExistence type="inferred from homology"/>
<keyword evidence="2" id="KW-0547">Nucleotide-binding</keyword>
<keyword evidence="10" id="KW-1185">Reference proteome</keyword>
<dbReference type="InterPro" id="IPR019572">
    <property type="entry name" value="UBA_E1_SCCH"/>
</dbReference>
<evidence type="ECO:0000259" key="8">
    <source>
        <dbReference type="Pfam" id="PF10585"/>
    </source>
</evidence>
<dbReference type="InterPro" id="IPR035985">
    <property type="entry name" value="Ubiquitin-activating_enz"/>
</dbReference>
<dbReference type="STRING" id="215637.A0A4V1J5B6"/>
<dbReference type="InterPro" id="IPR023318">
    <property type="entry name" value="Ub_act_enz_dom_a_sf"/>
</dbReference>
<dbReference type="Pfam" id="PF10585">
    <property type="entry name" value="UBA_E1_SCCH"/>
    <property type="match status" value="1"/>
</dbReference>